<feature type="domain" description="MADF" evidence="1">
    <location>
        <begin position="154"/>
        <end position="188"/>
    </location>
</feature>
<proteinExistence type="predicted"/>
<name>A0ABN8IRR2_9NEOP</name>
<accession>A0ABN8IRR2</accession>
<dbReference type="InterPro" id="IPR006578">
    <property type="entry name" value="MADF-dom"/>
</dbReference>
<evidence type="ECO:0000259" key="1">
    <source>
        <dbReference type="Pfam" id="PF10545"/>
    </source>
</evidence>
<organism evidence="2 3">
    <name type="scientific">Iphiclides podalirius</name>
    <name type="common">scarce swallowtail</name>
    <dbReference type="NCBI Taxonomy" id="110791"/>
    <lineage>
        <taxon>Eukaryota</taxon>
        <taxon>Metazoa</taxon>
        <taxon>Ecdysozoa</taxon>
        <taxon>Arthropoda</taxon>
        <taxon>Hexapoda</taxon>
        <taxon>Insecta</taxon>
        <taxon>Pterygota</taxon>
        <taxon>Neoptera</taxon>
        <taxon>Endopterygota</taxon>
        <taxon>Lepidoptera</taxon>
        <taxon>Glossata</taxon>
        <taxon>Ditrysia</taxon>
        <taxon>Papilionoidea</taxon>
        <taxon>Papilionidae</taxon>
        <taxon>Papilioninae</taxon>
        <taxon>Iphiclides</taxon>
    </lineage>
</organism>
<protein>
    <recommendedName>
        <fullName evidence="1">MADF domain-containing protein</fullName>
    </recommendedName>
</protein>
<dbReference type="Proteomes" id="UP000837857">
    <property type="component" value="Chromosome 28"/>
</dbReference>
<keyword evidence="3" id="KW-1185">Reference proteome</keyword>
<sequence length="314" mass="34262">MHIKRVRNPDKIVQPANESLTLIALVHHRAYTANGTHGTHLIYLPAARKAISRRARTRTYTYPRSAERPCFARCAATARLGSGPPVSRGLSDAPSRTALASALTTLRSDPPLISNVALQIQISSRVNFFLEPRASPVAMVRTKDADGIKSSQIVSEVERRPCLFDTNHANYGDRAAKARCWDEVCESVVPGWRALGQAERLTAGTLDGRFANDAAAERARRTQRATRTGRVAIVACDLRCPLFVRFDSSFKIRSLRVHGTVDMLQTKLSQKNAAVENSAAFVTQSTQGPSGGRLSSLRICGRLISLASHPLALL</sequence>
<dbReference type="EMBL" id="OW152840">
    <property type="protein sequence ID" value="CAH2062019.1"/>
    <property type="molecule type" value="Genomic_DNA"/>
</dbReference>
<evidence type="ECO:0000313" key="3">
    <source>
        <dbReference type="Proteomes" id="UP000837857"/>
    </source>
</evidence>
<reference evidence="2" key="1">
    <citation type="submission" date="2022-03" db="EMBL/GenBank/DDBJ databases">
        <authorList>
            <person name="Martin H S."/>
        </authorList>
    </citation>
    <scope>NUCLEOTIDE SEQUENCE</scope>
</reference>
<evidence type="ECO:0000313" key="2">
    <source>
        <dbReference type="EMBL" id="CAH2062019.1"/>
    </source>
</evidence>
<gene>
    <name evidence="2" type="ORF">IPOD504_LOCUS11640</name>
</gene>
<feature type="non-terminal residue" evidence="2">
    <location>
        <position position="1"/>
    </location>
</feature>
<dbReference type="Pfam" id="PF10545">
    <property type="entry name" value="MADF_DNA_bdg"/>
    <property type="match status" value="1"/>
</dbReference>